<organism evidence="3 4">
    <name type="scientific">Enterovibrio gelatinilyticus</name>
    <dbReference type="NCBI Taxonomy" id="2899819"/>
    <lineage>
        <taxon>Bacteria</taxon>
        <taxon>Pseudomonadati</taxon>
        <taxon>Pseudomonadota</taxon>
        <taxon>Gammaproteobacteria</taxon>
        <taxon>Vibrionales</taxon>
        <taxon>Vibrionaceae</taxon>
        <taxon>Enterovibrio</taxon>
    </lineage>
</organism>
<dbReference type="Proteomes" id="UP001149400">
    <property type="component" value="Unassembled WGS sequence"/>
</dbReference>
<evidence type="ECO:0000259" key="2">
    <source>
        <dbReference type="PROSITE" id="PS51084"/>
    </source>
</evidence>
<proteinExistence type="predicted"/>
<accession>A0ABT5R062</accession>
<keyword evidence="4" id="KW-1185">Reference proteome</keyword>
<dbReference type="RefSeq" id="WP_274163798.1">
    <property type="nucleotide sequence ID" value="NZ_JAJUBC010000006.1"/>
</dbReference>
<sequence>MTFELHPRLEADTTWLGDFPLCRILLSKENIGPWIILVPKVDGVTELHHLSDTDQQQFMRESSLLAAKLEFHTNADKLNMGALGNMVPQLHVHHIARFQDDAAWPAPVWGNTQGITRNDESQAAVVEMWKAHLNEIDGFSPATS</sequence>
<comment type="caution">
    <text evidence="3">The sequence shown here is derived from an EMBL/GenBank/DDBJ whole genome shotgun (WGS) entry which is preliminary data.</text>
</comment>
<dbReference type="PROSITE" id="PS51084">
    <property type="entry name" value="HIT_2"/>
    <property type="match status" value="1"/>
</dbReference>
<feature type="domain" description="HIT" evidence="2">
    <location>
        <begin position="2"/>
        <end position="104"/>
    </location>
</feature>
<evidence type="ECO:0000313" key="3">
    <source>
        <dbReference type="EMBL" id="MDD1792927.1"/>
    </source>
</evidence>
<dbReference type="Pfam" id="PF01230">
    <property type="entry name" value="HIT"/>
    <property type="match status" value="1"/>
</dbReference>
<gene>
    <name evidence="3" type="ORF">LRP50_07290</name>
</gene>
<protein>
    <submittedName>
        <fullName evidence="3">HIT domain-containing protein</fullName>
    </submittedName>
</protein>
<name>A0ABT5R062_9GAMM</name>
<dbReference type="EMBL" id="JAJUBC010000006">
    <property type="protein sequence ID" value="MDD1792927.1"/>
    <property type="molecule type" value="Genomic_DNA"/>
</dbReference>
<comment type="caution">
    <text evidence="1">Lacks conserved residue(s) required for the propagation of feature annotation.</text>
</comment>
<dbReference type="Gene3D" id="3.30.428.10">
    <property type="entry name" value="HIT-like"/>
    <property type="match status" value="1"/>
</dbReference>
<dbReference type="SUPFAM" id="SSF54197">
    <property type="entry name" value="HIT-like"/>
    <property type="match status" value="1"/>
</dbReference>
<evidence type="ECO:0000313" key="4">
    <source>
        <dbReference type="Proteomes" id="UP001149400"/>
    </source>
</evidence>
<reference evidence="3" key="1">
    <citation type="submission" date="2021-12" db="EMBL/GenBank/DDBJ databases">
        <title>Enterovibrio ZSDZ35 sp. nov. and Enterovibrio ZSDZ42 sp. nov., isolated from coastal seawater in Qingdao.</title>
        <authorList>
            <person name="Zhang P."/>
        </authorList>
    </citation>
    <scope>NUCLEOTIDE SEQUENCE</scope>
    <source>
        <strain evidence="3">ZSDZ42</strain>
    </source>
</reference>
<dbReference type="PIRSF" id="PIRSF000714">
    <property type="entry name" value="HIT"/>
    <property type="match status" value="1"/>
</dbReference>
<evidence type="ECO:0000256" key="1">
    <source>
        <dbReference type="PROSITE-ProRule" id="PRU00464"/>
    </source>
</evidence>
<dbReference type="InterPro" id="IPR011146">
    <property type="entry name" value="HIT-like"/>
</dbReference>
<dbReference type="InterPro" id="IPR036265">
    <property type="entry name" value="HIT-like_sf"/>
</dbReference>
<dbReference type="InterPro" id="IPR026026">
    <property type="entry name" value="HIT_Hint"/>
</dbReference>